<evidence type="ECO:0000313" key="3">
    <source>
        <dbReference type="Proteomes" id="UP000566995"/>
    </source>
</evidence>
<accession>A0A7W7KFR4</accession>
<protein>
    <submittedName>
        <fullName evidence="2">Ribosomal protein L13E</fullName>
    </submittedName>
</protein>
<evidence type="ECO:0000313" key="2">
    <source>
        <dbReference type="EMBL" id="MBB4861504.1"/>
    </source>
</evidence>
<reference evidence="2 3" key="1">
    <citation type="submission" date="2020-08" db="EMBL/GenBank/DDBJ databases">
        <title>Functional genomics of gut bacteria from endangered species of beetles.</title>
        <authorList>
            <person name="Carlos-Shanley C."/>
        </authorList>
    </citation>
    <scope>NUCLEOTIDE SEQUENCE [LARGE SCALE GENOMIC DNA]</scope>
    <source>
        <strain evidence="2 3">S00179</strain>
    </source>
</reference>
<dbReference type="Pfam" id="PF18847">
    <property type="entry name" value="LPD29"/>
    <property type="match status" value="1"/>
</dbReference>
<dbReference type="GO" id="GO:0005840">
    <property type="term" value="C:ribosome"/>
    <property type="evidence" value="ECO:0007669"/>
    <property type="project" value="UniProtKB-KW"/>
</dbReference>
<feature type="domain" description="Large polyvalent protein associated" evidence="1">
    <location>
        <begin position="145"/>
        <end position="212"/>
    </location>
</feature>
<gene>
    <name evidence="2" type="ORF">HNP46_000315</name>
</gene>
<proteinExistence type="predicted"/>
<keyword evidence="2" id="KW-0689">Ribosomal protein</keyword>
<comment type="caution">
    <text evidence="2">The sequence shown here is derived from an EMBL/GenBank/DDBJ whole genome shotgun (WGS) entry which is preliminary data.</text>
</comment>
<name>A0A7W7KFR4_PSENT</name>
<organism evidence="2 3">
    <name type="scientific">Pseudomonas nitroreducens</name>
    <dbReference type="NCBI Taxonomy" id="46680"/>
    <lineage>
        <taxon>Bacteria</taxon>
        <taxon>Pseudomonadati</taxon>
        <taxon>Pseudomonadota</taxon>
        <taxon>Gammaproteobacteria</taxon>
        <taxon>Pseudomonadales</taxon>
        <taxon>Pseudomonadaceae</taxon>
        <taxon>Pseudomonas</taxon>
    </lineage>
</organism>
<dbReference type="Proteomes" id="UP000566995">
    <property type="component" value="Unassembled WGS sequence"/>
</dbReference>
<dbReference type="RefSeq" id="WP_184585764.1">
    <property type="nucleotide sequence ID" value="NZ_JACHLI010000001.1"/>
</dbReference>
<dbReference type="AlphaFoldDB" id="A0A7W7KFR4"/>
<dbReference type="EMBL" id="JACHLI010000001">
    <property type="protein sequence ID" value="MBB4861504.1"/>
    <property type="molecule type" value="Genomic_DNA"/>
</dbReference>
<dbReference type="InterPro" id="IPR041311">
    <property type="entry name" value="LPD29"/>
</dbReference>
<evidence type="ECO:0000259" key="1">
    <source>
        <dbReference type="Pfam" id="PF18847"/>
    </source>
</evidence>
<keyword evidence="2" id="KW-0687">Ribonucleoprotein</keyword>
<sequence length="227" mass="24590">MNRQVHLLKQGAIVSLDAPGFGLGAVYADWRPVEYDALSQGDIADAVVVSGNCPFFDIVFASGLVMPMVSAHVLSCGPWLISGDMLSQEELRGWMDEAATLRRAKDAEGFTVTQERADAVARLKADPAYAHLSPVKERTDYAAASANIRKELRKRFAGTKFSVQLTMHAVAQISWRGGPSLAEVKSATVAFQSARKVGEGVDTRNTDTAFNEAFGGLEYLSYTRAEV</sequence>